<organism evidence="5 6">
    <name type="scientific">Cloacibacillus porcorum</name>
    <dbReference type="NCBI Taxonomy" id="1197717"/>
    <lineage>
        <taxon>Bacteria</taxon>
        <taxon>Thermotogati</taxon>
        <taxon>Synergistota</taxon>
        <taxon>Synergistia</taxon>
        <taxon>Synergistales</taxon>
        <taxon>Synergistaceae</taxon>
        <taxon>Cloacibacillus</taxon>
    </lineage>
</organism>
<keyword evidence="3 5" id="KW-0067">ATP-binding</keyword>
<evidence type="ECO:0000256" key="3">
    <source>
        <dbReference type="ARBA" id="ARBA00022840"/>
    </source>
</evidence>
<dbReference type="Proteomes" id="UP000093044">
    <property type="component" value="Chromosome"/>
</dbReference>
<dbReference type="CDD" id="cd03293">
    <property type="entry name" value="ABC_NrtD_SsuB_transporters"/>
    <property type="match status" value="1"/>
</dbReference>
<gene>
    <name evidence="5" type="ORF">BED41_08110</name>
</gene>
<dbReference type="OrthoDB" id="9802264at2"/>
<dbReference type="GO" id="GO:0005524">
    <property type="term" value="F:ATP binding"/>
    <property type="evidence" value="ECO:0007669"/>
    <property type="project" value="UniProtKB-KW"/>
</dbReference>
<feature type="domain" description="ABC transporter" evidence="4">
    <location>
        <begin position="4"/>
        <end position="247"/>
    </location>
</feature>
<keyword evidence="2" id="KW-0547">Nucleotide-binding</keyword>
<proteinExistence type="predicted"/>
<sequence length="260" mass="29405">MPFINIRNIHFSYGEEKILDNIDMDIERGDFVCLLGQSGCGKSTFLRLLAGLAAPSSGSIVINGKVVTGASLDRGVVFQDYSLFPWFTSGKNIVLSMQQKFRDITKQDLKERAMFFLKRVGLDESVYNKYPNELSGGMRQRCAICRSFALDPPILLMDEPFGALDAVTRAHLQNLILSLWNQDSGTRKTIFFVTHDVEEALYLSTKIYVFGLKPSRVIYSCVLDKARFCTREQLLNDPKISSLRQQLVTILNNDIETKLN</sequence>
<dbReference type="PROSITE" id="PS50893">
    <property type="entry name" value="ABC_TRANSPORTER_2"/>
    <property type="match status" value="1"/>
</dbReference>
<dbReference type="GO" id="GO:0016887">
    <property type="term" value="F:ATP hydrolysis activity"/>
    <property type="evidence" value="ECO:0007669"/>
    <property type="project" value="InterPro"/>
</dbReference>
<dbReference type="PANTHER" id="PTHR42788">
    <property type="entry name" value="TAURINE IMPORT ATP-BINDING PROTEIN-RELATED"/>
    <property type="match status" value="1"/>
</dbReference>
<accession>A0A1B2I506</accession>
<dbReference type="AlphaFoldDB" id="A0A1B2I506"/>
<dbReference type="KEGG" id="cpor:BED41_08110"/>
<dbReference type="InterPro" id="IPR003439">
    <property type="entry name" value="ABC_transporter-like_ATP-bd"/>
</dbReference>
<protein>
    <submittedName>
        <fullName evidence="5">Sulfonate ABC transporter ATP-binding protein</fullName>
    </submittedName>
</protein>
<dbReference type="SMART" id="SM00382">
    <property type="entry name" value="AAA"/>
    <property type="match status" value="1"/>
</dbReference>
<dbReference type="InterPro" id="IPR003593">
    <property type="entry name" value="AAA+_ATPase"/>
</dbReference>
<dbReference type="Gene3D" id="3.40.50.300">
    <property type="entry name" value="P-loop containing nucleotide triphosphate hydrolases"/>
    <property type="match status" value="1"/>
</dbReference>
<dbReference type="InterPro" id="IPR027417">
    <property type="entry name" value="P-loop_NTPase"/>
</dbReference>
<dbReference type="GeneID" id="83057813"/>
<evidence type="ECO:0000313" key="5">
    <source>
        <dbReference type="EMBL" id="ANZ45046.1"/>
    </source>
</evidence>
<dbReference type="EMBL" id="CP016757">
    <property type="protein sequence ID" value="ANZ45046.1"/>
    <property type="molecule type" value="Genomic_DNA"/>
</dbReference>
<evidence type="ECO:0000313" key="6">
    <source>
        <dbReference type="Proteomes" id="UP000093044"/>
    </source>
</evidence>
<dbReference type="SUPFAM" id="SSF52540">
    <property type="entry name" value="P-loop containing nucleoside triphosphate hydrolases"/>
    <property type="match status" value="1"/>
</dbReference>
<name>A0A1B2I506_9BACT</name>
<dbReference type="STRING" id="1197717.BED41_08110"/>
<reference evidence="5" key="1">
    <citation type="submission" date="2016-08" db="EMBL/GenBank/DDBJ databases">
        <title>Complete genome of Cloacibacillus porcorum.</title>
        <authorList>
            <person name="Looft T."/>
            <person name="Bayles D.O."/>
            <person name="Alt D.P."/>
        </authorList>
    </citation>
    <scope>NUCLEOTIDE SEQUENCE [LARGE SCALE GENOMIC DNA]</scope>
    <source>
        <strain evidence="5">CL-84</strain>
    </source>
</reference>
<dbReference type="Pfam" id="PF00005">
    <property type="entry name" value="ABC_tran"/>
    <property type="match status" value="1"/>
</dbReference>
<evidence type="ECO:0000259" key="4">
    <source>
        <dbReference type="PROSITE" id="PS50893"/>
    </source>
</evidence>
<dbReference type="InterPro" id="IPR050166">
    <property type="entry name" value="ABC_transporter_ATP-bind"/>
</dbReference>
<keyword evidence="1" id="KW-0813">Transport</keyword>
<keyword evidence="6" id="KW-1185">Reference proteome</keyword>
<dbReference type="PANTHER" id="PTHR42788:SF13">
    <property type="entry name" value="ALIPHATIC SULFONATES IMPORT ATP-BINDING PROTEIN SSUB"/>
    <property type="match status" value="1"/>
</dbReference>
<evidence type="ECO:0000256" key="1">
    <source>
        <dbReference type="ARBA" id="ARBA00022448"/>
    </source>
</evidence>
<evidence type="ECO:0000256" key="2">
    <source>
        <dbReference type="ARBA" id="ARBA00022741"/>
    </source>
</evidence>
<dbReference type="RefSeq" id="WP_066744727.1">
    <property type="nucleotide sequence ID" value="NZ_CP016757.1"/>
</dbReference>